<dbReference type="Pfam" id="PF11855">
    <property type="entry name" value="DUF3375"/>
    <property type="match status" value="1"/>
</dbReference>
<dbReference type="OrthoDB" id="3237906at2"/>
<evidence type="ECO:0000313" key="2">
    <source>
        <dbReference type="Proteomes" id="UP000229239"/>
    </source>
</evidence>
<dbReference type="InterPro" id="IPR021804">
    <property type="entry name" value="DUF3375"/>
</dbReference>
<gene>
    <name evidence="1" type="ORF">CSQ86_05030</name>
</gene>
<dbReference type="RefSeq" id="WP_100494012.1">
    <property type="nucleotide sequence ID" value="NZ_JAFEJV010000011.1"/>
</dbReference>
<name>A0A2M9HKD0_9BIFI</name>
<accession>A0A2M9HKD0</accession>
<organism evidence="1 2">
    <name type="scientific">Bifidobacterium felsineum</name>
    <dbReference type="NCBI Taxonomy" id="2045440"/>
    <lineage>
        <taxon>Bacteria</taxon>
        <taxon>Bacillati</taxon>
        <taxon>Actinomycetota</taxon>
        <taxon>Actinomycetes</taxon>
        <taxon>Bifidobacteriales</taxon>
        <taxon>Bifidobacteriaceae</taxon>
        <taxon>Bifidobacterium</taxon>
    </lineage>
</organism>
<reference evidence="2" key="1">
    <citation type="submission" date="2017-10" db="EMBL/GenBank/DDBJ databases">
        <title>Draft genome sequences of strains TRE 1, TRE 9, TRE H and TRI 7, isolated from tamarins, belonging to four potential novel Bifidobacterium species.</title>
        <authorList>
            <person name="Mattarelli P."/>
            <person name="Modesto M."/>
            <person name="Puglisi E."/>
            <person name="Morelli L."/>
            <person name="Bonetti A."/>
            <person name="Spezio C."/>
            <person name="Sandri C."/>
        </authorList>
    </citation>
    <scope>NUCLEOTIDE SEQUENCE [LARGE SCALE GENOMIC DNA]</scope>
    <source>
        <strain evidence="2">TREH</strain>
    </source>
</reference>
<proteinExistence type="predicted"/>
<dbReference type="AlphaFoldDB" id="A0A2M9HKD0"/>
<sequence>MGDIRREMERLRPIYETGVLRLLLRQHAMLYVALLRAAFDPLTGELPRETVEERFANSLELLASSGEYTLKDQSYGEAAHRILADLTREGEGDYAWLANSHDAVSHRFLYRLTARAHRAIEALSRLEDESRALSGAQANSIIMEIEHARMQLTADPGERVRLLNSEIKERKHEIKRIQQGQQHATLSQAQVEDVIAVIHNTLRGVPIDLRELVLTERDNGDALRRRMQAGDMSVDETLNRYHEEYRRSFSESDSGRRFEDAFQVIITDEGRQQIDSALRDIAKTPYLAGESAALLGQIRDELSRIYDGIEAVRHQMRVSDEAISRLVRQQTDTRYRTMMSRLNRLYVSLNADAKAHAGDSARPYDTDTASALFAPLPMRPARSMTYTETPGLESLDADDQQVPQVNLKDMVEGGGPRLKHMVELIRRNPAIEHGTVNVAASFNRLPERERRESEIVGFLGSLPAASASNGIPSDESTASPAAGVVWHCIALDGTPRDWITSPVWATLEELDSIVEEG</sequence>
<dbReference type="Proteomes" id="UP000229239">
    <property type="component" value="Unassembled WGS sequence"/>
</dbReference>
<comment type="caution">
    <text evidence="1">The sequence shown here is derived from an EMBL/GenBank/DDBJ whole genome shotgun (WGS) entry which is preliminary data.</text>
</comment>
<keyword evidence="2" id="KW-1185">Reference proteome</keyword>
<protein>
    <recommendedName>
        <fullName evidence="3">Methyl-accepting chemotaxis protein</fullName>
    </recommendedName>
</protein>
<evidence type="ECO:0000313" key="1">
    <source>
        <dbReference type="EMBL" id="PJM77251.1"/>
    </source>
</evidence>
<evidence type="ECO:0008006" key="3">
    <source>
        <dbReference type="Google" id="ProtNLM"/>
    </source>
</evidence>
<dbReference type="EMBL" id="PEBJ01000002">
    <property type="protein sequence ID" value="PJM77251.1"/>
    <property type="molecule type" value="Genomic_DNA"/>
</dbReference>